<evidence type="ECO:0000313" key="6">
    <source>
        <dbReference type="Proteomes" id="UP000626109"/>
    </source>
</evidence>
<dbReference type="InterPro" id="IPR042470">
    <property type="entry name" value="RMI1_N_C_sf"/>
</dbReference>
<evidence type="ECO:0000313" key="5">
    <source>
        <dbReference type="EMBL" id="CAE8674555.1"/>
    </source>
</evidence>
<evidence type="ECO:0000256" key="1">
    <source>
        <dbReference type="ARBA" id="ARBA00006395"/>
    </source>
</evidence>
<evidence type="ECO:0000259" key="4">
    <source>
        <dbReference type="Pfam" id="PF08585"/>
    </source>
</evidence>
<dbReference type="AlphaFoldDB" id="A0A813JEF2"/>
<feature type="non-terminal residue" evidence="5">
    <location>
        <position position="1"/>
    </location>
</feature>
<proteinExistence type="inferred from homology"/>
<evidence type="ECO:0000256" key="2">
    <source>
        <dbReference type="ARBA" id="ARBA00018987"/>
    </source>
</evidence>
<dbReference type="GO" id="GO:0000712">
    <property type="term" value="P:resolution of meiotic recombination intermediates"/>
    <property type="evidence" value="ECO:0007669"/>
    <property type="project" value="TreeGrafter"/>
</dbReference>
<dbReference type="PANTHER" id="PTHR14790">
    <property type="entry name" value="RECQ-MEDIATED GENOME INSTABILITY PROTEIN 1 RMI1"/>
    <property type="match status" value="1"/>
</dbReference>
<dbReference type="GO" id="GO:0016604">
    <property type="term" value="C:nuclear body"/>
    <property type="evidence" value="ECO:0007669"/>
    <property type="project" value="TreeGrafter"/>
</dbReference>
<gene>
    <name evidence="5" type="ORF">PGLA2088_LOCUS18987</name>
</gene>
<dbReference type="PANTHER" id="PTHR14790:SF15">
    <property type="entry name" value="RECQ-MEDIATED GENOME INSTABILITY PROTEIN 1"/>
    <property type="match status" value="1"/>
</dbReference>
<accession>A0A813JEF2</accession>
<name>A0A813JEF2_POLGL</name>
<dbReference type="EMBL" id="CAJNNW010024845">
    <property type="protein sequence ID" value="CAE8674555.1"/>
    <property type="molecule type" value="Genomic_DNA"/>
</dbReference>
<dbReference type="GO" id="GO:0000724">
    <property type="term" value="P:double-strand break repair via homologous recombination"/>
    <property type="evidence" value="ECO:0007669"/>
    <property type="project" value="TreeGrafter"/>
</dbReference>
<comment type="caution">
    <text evidence="5">The sequence shown here is derived from an EMBL/GenBank/DDBJ whole genome shotgun (WGS) entry which is preliminary data.</text>
</comment>
<dbReference type="GO" id="GO:0031422">
    <property type="term" value="C:RecQ family helicase-topoisomerase III complex"/>
    <property type="evidence" value="ECO:0007669"/>
    <property type="project" value="TreeGrafter"/>
</dbReference>
<feature type="non-terminal residue" evidence="5">
    <location>
        <position position="90"/>
    </location>
</feature>
<dbReference type="Proteomes" id="UP000626109">
    <property type="component" value="Unassembled WGS sequence"/>
</dbReference>
<evidence type="ECO:0000256" key="3">
    <source>
        <dbReference type="SAM" id="MobiDB-lite"/>
    </source>
</evidence>
<dbReference type="InterPro" id="IPR013894">
    <property type="entry name" value="RMI1_OB"/>
</dbReference>
<protein>
    <recommendedName>
        <fullName evidence="2">RecQ-mediated genome instability protein 1</fullName>
    </recommendedName>
</protein>
<dbReference type="Pfam" id="PF08585">
    <property type="entry name" value="RMI1_N_C"/>
    <property type="match status" value="1"/>
</dbReference>
<dbReference type="Gene3D" id="2.40.50.770">
    <property type="entry name" value="RecQ-mediated genome instability protein Rmi1, C-terminal domain"/>
    <property type="match status" value="1"/>
</dbReference>
<organism evidence="5 6">
    <name type="scientific">Polarella glacialis</name>
    <name type="common">Dinoflagellate</name>
    <dbReference type="NCBI Taxonomy" id="89957"/>
    <lineage>
        <taxon>Eukaryota</taxon>
        <taxon>Sar</taxon>
        <taxon>Alveolata</taxon>
        <taxon>Dinophyceae</taxon>
        <taxon>Suessiales</taxon>
        <taxon>Suessiaceae</taxon>
        <taxon>Polarella</taxon>
    </lineage>
</organism>
<sequence>VCLTDGSQVVCGIERKPIAALRQARPGQKLVLGNRPLLRRGLLLLEPQHLEVLGQASVSPALAAIQPSTNQRALPPAPAAIQPSLVQRAG</sequence>
<comment type="similarity">
    <text evidence="1">Belongs to the RMI1 family.</text>
</comment>
<feature type="domain" description="RecQ mediated genome instability protein 1 OB-fold" evidence="4">
    <location>
        <begin position="2"/>
        <end position="55"/>
    </location>
</feature>
<feature type="region of interest" description="Disordered" evidence="3">
    <location>
        <begin position="68"/>
        <end position="90"/>
    </location>
</feature>
<reference evidence="5" key="1">
    <citation type="submission" date="2021-02" db="EMBL/GenBank/DDBJ databases">
        <authorList>
            <person name="Dougan E. K."/>
            <person name="Rhodes N."/>
            <person name="Thang M."/>
            <person name="Chan C."/>
        </authorList>
    </citation>
    <scope>NUCLEOTIDE SEQUENCE</scope>
</reference>